<evidence type="ECO:0000313" key="2">
    <source>
        <dbReference type="EMBL" id="GJE99333.1"/>
    </source>
</evidence>
<organism evidence="2 3">
    <name type="scientific">Phanerochaete sordida</name>
    <dbReference type="NCBI Taxonomy" id="48140"/>
    <lineage>
        <taxon>Eukaryota</taxon>
        <taxon>Fungi</taxon>
        <taxon>Dikarya</taxon>
        <taxon>Basidiomycota</taxon>
        <taxon>Agaricomycotina</taxon>
        <taxon>Agaricomycetes</taxon>
        <taxon>Polyporales</taxon>
        <taxon>Phanerochaetaceae</taxon>
        <taxon>Phanerochaete</taxon>
    </lineage>
</organism>
<sequence length="133" mass="14566">MQHEGVCIGGRPSRRNYRLELLTRLLGTLKVSLILVGIPRDWLEDAVDARGSAAGSTYTGIMHESPRHERKHNAGDIAPRPIKCKTRLATQRQCTLLGEKSIRALEVTCIGVALANEKPQELVETADGVARVS</sequence>
<comment type="caution">
    <text evidence="2">The sequence shown here is derived from an EMBL/GenBank/DDBJ whole genome shotgun (WGS) entry which is preliminary data.</text>
</comment>
<name>A0A9P3GP53_9APHY</name>
<keyword evidence="3" id="KW-1185">Reference proteome</keyword>
<accession>A0A9P3GP53</accession>
<proteinExistence type="predicted"/>
<reference evidence="2 3" key="1">
    <citation type="submission" date="2021-08" db="EMBL/GenBank/DDBJ databases">
        <title>Draft Genome Sequence of Phanerochaete sordida strain YK-624.</title>
        <authorList>
            <person name="Mori T."/>
            <person name="Dohra H."/>
            <person name="Suzuki T."/>
            <person name="Kawagishi H."/>
            <person name="Hirai H."/>
        </authorList>
    </citation>
    <scope>NUCLEOTIDE SEQUENCE [LARGE SCALE GENOMIC DNA]</scope>
    <source>
        <strain evidence="2 3">YK-624</strain>
    </source>
</reference>
<dbReference type="AlphaFoldDB" id="A0A9P3GP53"/>
<protein>
    <submittedName>
        <fullName evidence="2">Uncharacterized protein</fullName>
    </submittedName>
</protein>
<dbReference type="Proteomes" id="UP000703269">
    <property type="component" value="Unassembled WGS sequence"/>
</dbReference>
<gene>
    <name evidence="2" type="ORF">PsYK624_155870</name>
</gene>
<evidence type="ECO:0000313" key="3">
    <source>
        <dbReference type="Proteomes" id="UP000703269"/>
    </source>
</evidence>
<evidence type="ECO:0000256" key="1">
    <source>
        <dbReference type="SAM" id="MobiDB-lite"/>
    </source>
</evidence>
<dbReference type="EMBL" id="BPQB01000106">
    <property type="protein sequence ID" value="GJE99333.1"/>
    <property type="molecule type" value="Genomic_DNA"/>
</dbReference>
<feature type="region of interest" description="Disordered" evidence="1">
    <location>
        <begin position="58"/>
        <end position="77"/>
    </location>
</feature>